<gene>
    <name evidence="4" type="ORF">SAMN05444484_101563</name>
</gene>
<keyword evidence="2" id="KW-0732">Signal</keyword>
<dbReference type="Gene3D" id="3.20.20.370">
    <property type="entry name" value="Glycoside hydrolase/deacetylase"/>
    <property type="match status" value="1"/>
</dbReference>
<dbReference type="GO" id="GO:0005576">
    <property type="term" value="C:extracellular region"/>
    <property type="evidence" value="ECO:0007669"/>
    <property type="project" value="UniProtKB-SubCell"/>
</dbReference>
<dbReference type="OrthoDB" id="9778320at2"/>
<dbReference type="AlphaFoldDB" id="A0A1M6YG28"/>
<dbReference type="Proteomes" id="UP000184028">
    <property type="component" value="Unassembled WGS sequence"/>
</dbReference>
<dbReference type="GO" id="GO:0005975">
    <property type="term" value="P:carbohydrate metabolic process"/>
    <property type="evidence" value="ECO:0007669"/>
    <property type="project" value="InterPro"/>
</dbReference>
<dbReference type="SUPFAM" id="SSF88713">
    <property type="entry name" value="Glycoside hydrolase/deacetylase"/>
    <property type="match status" value="1"/>
</dbReference>
<protein>
    <submittedName>
        <fullName evidence="4">Polysaccharide deacetylase</fullName>
    </submittedName>
</protein>
<dbReference type="PANTHER" id="PTHR34216">
    <property type="match status" value="1"/>
</dbReference>
<feature type="domain" description="NodB homology" evidence="3">
    <location>
        <begin position="90"/>
        <end position="275"/>
    </location>
</feature>
<dbReference type="RefSeq" id="WP_082815771.1">
    <property type="nucleotide sequence ID" value="NZ_FRBT01000001.1"/>
</dbReference>
<sequence>MIYIFSVLFILLLVFLIVINAQFKLFYPAKNKLRILEYHSISTNGFEDQITIKKENIIEQFEYLKKNNYTTLWLSEVDAIKNNKQELPEKSVVLTFDDGFLDNYTELYPLLKEYNFKAVCFMVLGRIGKRIDWSGKFINDNDNMQLMNKEQLLAISSHIELGYHTFKHDNYAHLSLNEIEKDLQLCQEVITREELNVFPALAYTYGGYYRKKGPEQAQFFELLKKYGIKYGLRIGNRINIFPMTDIYKIQRIDIRGKDSFETFKKKVKLGRKKLF</sequence>
<dbReference type="STRING" id="946677.SAMN05444484_101563"/>
<evidence type="ECO:0000256" key="2">
    <source>
        <dbReference type="ARBA" id="ARBA00022729"/>
    </source>
</evidence>
<evidence type="ECO:0000259" key="3">
    <source>
        <dbReference type="PROSITE" id="PS51677"/>
    </source>
</evidence>
<dbReference type="CDD" id="cd10918">
    <property type="entry name" value="CE4_NodB_like_5s_6s"/>
    <property type="match status" value="1"/>
</dbReference>
<dbReference type="InterPro" id="IPR011330">
    <property type="entry name" value="Glyco_hydro/deAcase_b/a-brl"/>
</dbReference>
<dbReference type="EMBL" id="FRBT01000001">
    <property type="protein sequence ID" value="SHL17217.1"/>
    <property type="molecule type" value="Genomic_DNA"/>
</dbReference>
<evidence type="ECO:0000313" key="5">
    <source>
        <dbReference type="Proteomes" id="UP000184028"/>
    </source>
</evidence>
<evidence type="ECO:0000313" key="4">
    <source>
        <dbReference type="EMBL" id="SHL17217.1"/>
    </source>
</evidence>
<dbReference type="PANTHER" id="PTHR34216:SF3">
    <property type="entry name" value="POLY-BETA-1,6-N-ACETYL-D-GLUCOSAMINE N-DEACETYLASE"/>
    <property type="match status" value="1"/>
</dbReference>
<comment type="subcellular location">
    <subcellularLocation>
        <location evidence="1">Secreted</location>
    </subcellularLocation>
</comment>
<reference evidence="5" key="1">
    <citation type="submission" date="2016-11" db="EMBL/GenBank/DDBJ databases">
        <authorList>
            <person name="Varghese N."/>
            <person name="Submissions S."/>
        </authorList>
    </citation>
    <scope>NUCLEOTIDE SEQUENCE [LARGE SCALE GENOMIC DNA]</scope>
    <source>
        <strain evidence="5">DSM 24724</strain>
    </source>
</reference>
<name>A0A1M6YG28_9FLAO</name>
<dbReference type="InterPro" id="IPR002509">
    <property type="entry name" value="NODB_dom"/>
</dbReference>
<keyword evidence="5" id="KW-1185">Reference proteome</keyword>
<accession>A0A1M6YG28</accession>
<dbReference type="PROSITE" id="PS51677">
    <property type="entry name" value="NODB"/>
    <property type="match status" value="1"/>
</dbReference>
<dbReference type="InterPro" id="IPR051398">
    <property type="entry name" value="Polysacch_Deacetylase"/>
</dbReference>
<dbReference type="GO" id="GO:0016810">
    <property type="term" value="F:hydrolase activity, acting on carbon-nitrogen (but not peptide) bonds"/>
    <property type="evidence" value="ECO:0007669"/>
    <property type="project" value="InterPro"/>
</dbReference>
<evidence type="ECO:0000256" key="1">
    <source>
        <dbReference type="ARBA" id="ARBA00004613"/>
    </source>
</evidence>
<proteinExistence type="predicted"/>
<organism evidence="4 5">
    <name type="scientific">Flavobacterium chilense</name>
    <dbReference type="NCBI Taxonomy" id="946677"/>
    <lineage>
        <taxon>Bacteria</taxon>
        <taxon>Pseudomonadati</taxon>
        <taxon>Bacteroidota</taxon>
        <taxon>Flavobacteriia</taxon>
        <taxon>Flavobacteriales</taxon>
        <taxon>Flavobacteriaceae</taxon>
        <taxon>Flavobacterium</taxon>
    </lineage>
</organism>
<dbReference type="Pfam" id="PF01522">
    <property type="entry name" value="Polysacc_deac_1"/>
    <property type="match status" value="1"/>
</dbReference>